<dbReference type="InterPro" id="IPR046373">
    <property type="entry name" value="Acyl-CoA_Oxase/DH_mid-dom_sf"/>
</dbReference>
<dbReference type="InterPro" id="IPR009100">
    <property type="entry name" value="AcylCoA_DH/oxidase_NM_dom_sf"/>
</dbReference>
<dbReference type="InterPro" id="IPR037069">
    <property type="entry name" value="AcylCoA_DH/ox_N_sf"/>
</dbReference>
<gene>
    <name evidence="6" type="ORF">GCM10012286_65440</name>
</gene>
<accession>A0ABQ2MMW3</accession>
<evidence type="ECO:0000256" key="1">
    <source>
        <dbReference type="ARBA" id="ARBA00001974"/>
    </source>
</evidence>
<evidence type="ECO:0000313" key="6">
    <source>
        <dbReference type="EMBL" id="GGO54807.1"/>
    </source>
</evidence>
<dbReference type="InterPro" id="IPR009075">
    <property type="entry name" value="AcylCo_DH/oxidase_C"/>
</dbReference>
<evidence type="ECO:0000256" key="2">
    <source>
        <dbReference type="ARBA" id="ARBA00009347"/>
    </source>
</evidence>
<dbReference type="PANTHER" id="PTHR43884">
    <property type="entry name" value="ACYL-COA DEHYDROGENASE"/>
    <property type="match status" value="1"/>
</dbReference>
<protein>
    <submittedName>
        <fullName evidence="6">Acyl-CoA dehydrogenase</fullName>
    </submittedName>
</protein>
<dbReference type="Pfam" id="PF00441">
    <property type="entry name" value="Acyl-CoA_dh_1"/>
    <property type="match status" value="1"/>
</dbReference>
<dbReference type="Gene3D" id="2.40.110.10">
    <property type="entry name" value="Butyryl-CoA Dehydrogenase, subunit A, domain 2"/>
    <property type="match status" value="1"/>
</dbReference>
<dbReference type="EMBL" id="BMNG01000016">
    <property type="protein sequence ID" value="GGO54807.1"/>
    <property type="molecule type" value="Genomic_DNA"/>
</dbReference>
<dbReference type="SUPFAM" id="SSF47203">
    <property type="entry name" value="Acyl-CoA dehydrogenase C-terminal domain-like"/>
    <property type="match status" value="1"/>
</dbReference>
<comment type="caution">
    <text evidence="6">The sequence shown here is derived from an EMBL/GenBank/DDBJ whole genome shotgun (WGS) entry which is preliminary data.</text>
</comment>
<dbReference type="RefSeq" id="WP_189176695.1">
    <property type="nucleotide sequence ID" value="NZ_BMNG01000016.1"/>
</dbReference>
<dbReference type="PANTHER" id="PTHR43884:SF19">
    <property type="entry name" value="ACYL-COA DEHYDROGENASE FADE4-RELATED"/>
    <property type="match status" value="1"/>
</dbReference>
<reference evidence="7" key="1">
    <citation type="journal article" date="2019" name="Int. J. Syst. Evol. Microbiol.">
        <title>The Global Catalogue of Microorganisms (GCM) 10K type strain sequencing project: providing services to taxonomists for standard genome sequencing and annotation.</title>
        <authorList>
            <consortium name="The Broad Institute Genomics Platform"/>
            <consortium name="The Broad Institute Genome Sequencing Center for Infectious Disease"/>
            <person name="Wu L."/>
            <person name="Ma J."/>
        </authorList>
    </citation>
    <scope>NUCLEOTIDE SEQUENCE [LARGE SCALE GENOMIC DNA]</scope>
    <source>
        <strain evidence="7">CGMCC 4.7349</strain>
    </source>
</reference>
<keyword evidence="7" id="KW-1185">Reference proteome</keyword>
<dbReference type="InterPro" id="IPR036250">
    <property type="entry name" value="AcylCo_DH-like_C"/>
</dbReference>
<sequence length="561" mass="59952">MSDIHARMEALEERLGDPFDPANPAGFAAVVAADEREETPVGGATALDEFGILAEFVPEALGGRLERVDHLVELMRSVYRRDPSLGLGHCSSSLLGAVNVWTSGSPEQRREAADLLLAGSKISCAFHELAHGNDIGSVEFAATPTDGGLLLNGRKESITNLDRADAVVFLARTDPAAGPRACSQLFVQVKSLDPGRVQFLPRFRSVGMRGVRLGGITVDDCPVDTDALLGTAGTGMETVARAFQLTRIALPGMSTAMLDTALRVTLHHVRRRRLYGKDVAAIPMVRTTLANAFADQLLCEAFASVAARSLHVLPDSGSVYAPAVKFLLAGTLLDALEQLSLVMGSEFYRRDGEHAVFQKMARDIKPVGFGHIARAACLSAMLPQLPVLARRSWRDAAPAPASLFVADAELPPLDLAGLRIVAGGRDGLATALNAVLDDDVPALLRPLIETHVRRLATLTEACAGLKPRDLSIAAEVEVRELAATYTTVLAASACVGVWRNAPAGDFLSRPEWLVAVLTRLLGITSGRPDDVPSEVEGALVEELLDRDDRTVSFGLSARRYR</sequence>
<evidence type="ECO:0000256" key="4">
    <source>
        <dbReference type="ARBA" id="ARBA00022827"/>
    </source>
</evidence>
<feature type="domain" description="Acyl-CoA dehydrogenase/oxidase C-terminal" evidence="5">
    <location>
        <begin position="233"/>
        <end position="365"/>
    </location>
</feature>
<keyword evidence="4" id="KW-0274">FAD</keyword>
<organism evidence="6 7">
    <name type="scientific">Streptomyces lasiicapitis</name>
    <dbReference type="NCBI Taxonomy" id="1923961"/>
    <lineage>
        <taxon>Bacteria</taxon>
        <taxon>Bacillati</taxon>
        <taxon>Actinomycetota</taxon>
        <taxon>Actinomycetes</taxon>
        <taxon>Kitasatosporales</taxon>
        <taxon>Streptomycetaceae</taxon>
        <taxon>Streptomyces</taxon>
    </lineage>
</organism>
<proteinExistence type="inferred from homology"/>
<name>A0ABQ2MMW3_9ACTN</name>
<comment type="cofactor">
    <cofactor evidence="1">
        <name>FAD</name>
        <dbReference type="ChEBI" id="CHEBI:57692"/>
    </cofactor>
</comment>
<dbReference type="SUPFAM" id="SSF56645">
    <property type="entry name" value="Acyl-CoA dehydrogenase NM domain-like"/>
    <property type="match status" value="1"/>
</dbReference>
<keyword evidence="3" id="KW-0285">Flavoprotein</keyword>
<comment type="similarity">
    <text evidence="2">Belongs to the acyl-CoA dehydrogenase family.</text>
</comment>
<evidence type="ECO:0000259" key="5">
    <source>
        <dbReference type="Pfam" id="PF00441"/>
    </source>
</evidence>
<dbReference type="Proteomes" id="UP000656881">
    <property type="component" value="Unassembled WGS sequence"/>
</dbReference>
<evidence type="ECO:0000313" key="7">
    <source>
        <dbReference type="Proteomes" id="UP000656881"/>
    </source>
</evidence>
<evidence type="ECO:0000256" key="3">
    <source>
        <dbReference type="ARBA" id="ARBA00022630"/>
    </source>
</evidence>
<dbReference type="Gene3D" id="1.10.540.10">
    <property type="entry name" value="Acyl-CoA dehydrogenase/oxidase, N-terminal domain"/>
    <property type="match status" value="1"/>
</dbReference>
<dbReference type="Gene3D" id="1.20.140.10">
    <property type="entry name" value="Butyryl-CoA Dehydrogenase, subunit A, domain 3"/>
    <property type="match status" value="1"/>
</dbReference>
<dbReference type="CDD" id="cd00567">
    <property type="entry name" value="ACAD"/>
    <property type="match status" value="1"/>
</dbReference>